<keyword evidence="5" id="KW-1185">Reference proteome</keyword>
<proteinExistence type="predicted"/>
<dbReference type="Proteomes" id="UP000622533">
    <property type="component" value="Unassembled WGS sequence"/>
</dbReference>
<reference evidence="4" key="1">
    <citation type="submission" date="2020-10" db="EMBL/GenBank/DDBJ databases">
        <authorList>
            <person name="Castelo-Branco R."/>
            <person name="Eusebio N."/>
            <person name="Adriana R."/>
            <person name="Vieira A."/>
            <person name="Brugerolle De Fraissinette N."/>
            <person name="Rezende De Castro R."/>
            <person name="Schneider M.P."/>
            <person name="Vasconcelos V."/>
            <person name="Leao P.N."/>
        </authorList>
    </citation>
    <scope>NUCLEOTIDE SEQUENCE</scope>
    <source>
        <strain evidence="4">LEGE 12446</strain>
    </source>
</reference>
<dbReference type="PROSITE" id="PS00107">
    <property type="entry name" value="PROTEIN_KINASE_ATP"/>
    <property type="match status" value="1"/>
</dbReference>
<keyword evidence="1" id="KW-0547">Nucleotide-binding</keyword>
<sequence length="232" mass="24117">MATLSVMKLSIATIATGFITLGTFSAAQAGFINFDTDANGNPINAPLLFIETTPLTNLYAPLGVTFSGPGQLSGGSILNQSGNFGVDALSGFNFLAFNRDVILSNDGVPTDPETISFADLISDFSIFASGGEPNTFQLQAFDIENSLLGTETITTGLGEWGELSFSSPLGNISKVVLTGIGEDPAFVYDNLSFTPASKSVAEPASLIGILGLGAFGVISLYKRKEQQAPVKA</sequence>
<keyword evidence="1" id="KW-0067">ATP-binding</keyword>
<feature type="binding site" evidence="1">
    <location>
        <position position="231"/>
    </location>
    <ligand>
        <name>ATP</name>
        <dbReference type="ChEBI" id="CHEBI:30616"/>
    </ligand>
</feature>
<evidence type="ECO:0000256" key="2">
    <source>
        <dbReference type="SAM" id="Phobius"/>
    </source>
</evidence>
<evidence type="ECO:0008006" key="6">
    <source>
        <dbReference type="Google" id="ProtNLM"/>
    </source>
</evidence>
<keyword evidence="3" id="KW-0732">Signal</keyword>
<feature type="chain" id="PRO_5035312244" description="PEP-CTERM protein-sorting domain-containing protein" evidence="3">
    <location>
        <begin position="30"/>
        <end position="232"/>
    </location>
</feature>
<dbReference type="RefSeq" id="WP_193920603.1">
    <property type="nucleotide sequence ID" value="NZ_JADEXS020000001.1"/>
</dbReference>
<keyword evidence="2" id="KW-0472">Membrane</keyword>
<feature type="transmembrane region" description="Helical" evidence="2">
    <location>
        <begin position="204"/>
        <end position="221"/>
    </location>
</feature>
<keyword evidence="2" id="KW-0812">Transmembrane</keyword>
<feature type="signal peptide" evidence="3">
    <location>
        <begin position="1"/>
        <end position="29"/>
    </location>
</feature>
<name>A0A8J7A1Z2_DESMC</name>
<keyword evidence="2" id="KW-1133">Transmembrane helix</keyword>
<dbReference type="InterPro" id="IPR017441">
    <property type="entry name" value="Protein_kinase_ATP_BS"/>
</dbReference>
<comment type="caution">
    <text evidence="4">The sequence shown here is derived from an EMBL/GenBank/DDBJ whole genome shotgun (WGS) entry which is preliminary data.</text>
</comment>
<accession>A0A8J7A1Z2</accession>
<evidence type="ECO:0000256" key="1">
    <source>
        <dbReference type="PROSITE-ProRule" id="PRU10141"/>
    </source>
</evidence>
<dbReference type="AlphaFoldDB" id="A0A8J7A1Z2"/>
<evidence type="ECO:0000313" key="4">
    <source>
        <dbReference type="EMBL" id="MBE9025525.1"/>
    </source>
</evidence>
<organism evidence="4 5">
    <name type="scientific">Desmonostoc muscorum LEGE 12446</name>
    <dbReference type="NCBI Taxonomy" id="1828758"/>
    <lineage>
        <taxon>Bacteria</taxon>
        <taxon>Bacillati</taxon>
        <taxon>Cyanobacteriota</taxon>
        <taxon>Cyanophyceae</taxon>
        <taxon>Nostocales</taxon>
        <taxon>Nostocaceae</taxon>
        <taxon>Desmonostoc</taxon>
    </lineage>
</organism>
<evidence type="ECO:0000313" key="5">
    <source>
        <dbReference type="Proteomes" id="UP000622533"/>
    </source>
</evidence>
<dbReference type="EMBL" id="JADEXS010000431">
    <property type="protein sequence ID" value="MBE9025525.1"/>
    <property type="molecule type" value="Genomic_DNA"/>
</dbReference>
<evidence type="ECO:0000256" key="3">
    <source>
        <dbReference type="SAM" id="SignalP"/>
    </source>
</evidence>
<gene>
    <name evidence="4" type="ORF">IQ276_24810</name>
</gene>
<dbReference type="GO" id="GO:0005524">
    <property type="term" value="F:ATP binding"/>
    <property type="evidence" value="ECO:0007669"/>
    <property type="project" value="UniProtKB-UniRule"/>
</dbReference>
<protein>
    <recommendedName>
        <fullName evidence="6">PEP-CTERM protein-sorting domain-containing protein</fullName>
    </recommendedName>
</protein>